<proteinExistence type="evidence at transcript level"/>
<feature type="domain" description="Jacalin-type lectin" evidence="2">
    <location>
        <begin position="32"/>
        <end position="124"/>
    </location>
</feature>
<dbReference type="SUPFAM" id="SSF51101">
    <property type="entry name" value="Mannose-binding lectins"/>
    <property type="match status" value="1"/>
</dbReference>
<dbReference type="Pfam" id="PF01419">
    <property type="entry name" value="Jacalin"/>
    <property type="match status" value="1"/>
</dbReference>
<evidence type="ECO:0000256" key="1">
    <source>
        <dbReference type="ARBA" id="ARBA00022734"/>
    </source>
</evidence>
<name>F2E1U1_HORVV</name>
<sequence length="191" mass="21990">MEILEEGETYLVGNRHRDEYSFDDLSTFRTKKYFKISQVSLNWFGDSLAGIQVDYQNVLTRGYISTDWHCTLLRDSKVTLKKETFSLEPHEYIVRIQAVCTETNICSLGFLTSANRVFRFGAESNFMGGELVDLVPPEGCHFNYVFGAIGLLDPIIRNLQFETVEIPKVKLEMKEEYFDIAYDLNKIAIKG</sequence>
<protein>
    <submittedName>
        <fullName evidence="3">Predicted protein</fullName>
    </submittedName>
</protein>
<dbReference type="InterPro" id="IPR001229">
    <property type="entry name" value="Jacalin-like_lectin_dom"/>
</dbReference>
<dbReference type="EMBL" id="AK370112">
    <property type="protein sequence ID" value="BAK01313.1"/>
    <property type="molecule type" value="mRNA"/>
</dbReference>
<evidence type="ECO:0000259" key="2">
    <source>
        <dbReference type="Pfam" id="PF01419"/>
    </source>
</evidence>
<dbReference type="GO" id="GO:0030246">
    <property type="term" value="F:carbohydrate binding"/>
    <property type="evidence" value="ECO:0007669"/>
    <property type="project" value="UniProtKB-KW"/>
</dbReference>
<keyword evidence="1" id="KW-0430">Lectin</keyword>
<dbReference type="Gene3D" id="2.100.10.30">
    <property type="entry name" value="Jacalin-like lectin domain"/>
    <property type="match status" value="1"/>
</dbReference>
<accession>F2E1U1</accession>
<dbReference type="AlphaFoldDB" id="F2E1U1"/>
<dbReference type="InterPro" id="IPR036404">
    <property type="entry name" value="Jacalin-like_lectin_dom_sf"/>
</dbReference>
<organism evidence="3">
    <name type="scientific">Hordeum vulgare subsp. vulgare</name>
    <name type="common">Domesticated barley</name>
    <dbReference type="NCBI Taxonomy" id="112509"/>
    <lineage>
        <taxon>Eukaryota</taxon>
        <taxon>Viridiplantae</taxon>
        <taxon>Streptophyta</taxon>
        <taxon>Embryophyta</taxon>
        <taxon>Tracheophyta</taxon>
        <taxon>Spermatophyta</taxon>
        <taxon>Magnoliopsida</taxon>
        <taxon>Liliopsida</taxon>
        <taxon>Poales</taxon>
        <taxon>Poaceae</taxon>
        <taxon>BOP clade</taxon>
        <taxon>Pooideae</taxon>
        <taxon>Triticodae</taxon>
        <taxon>Triticeae</taxon>
        <taxon>Hordeinae</taxon>
        <taxon>Hordeum</taxon>
    </lineage>
</organism>
<reference evidence="3" key="1">
    <citation type="journal article" date="2011" name="Plant Physiol.">
        <title>Comprehensive sequence analysis of 24,783 barley full-length cDNAs derived from 12 clone libraries.</title>
        <authorList>
            <person name="Matsumoto T."/>
            <person name="Tanaka T."/>
            <person name="Sakai H."/>
            <person name="Amano N."/>
            <person name="Kanamori H."/>
            <person name="Kurita K."/>
            <person name="Kikuta A."/>
            <person name="Kamiya K."/>
            <person name="Yamamoto M."/>
            <person name="Ikawa H."/>
            <person name="Fujii N."/>
            <person name="Hori K."/>
            <person name="Itoh T."/>
            <person name="Sato K."/>
        </authorList>
    </citation>
    <scope>NUCLEOTIDE SEQUENCE</scope>
    <source>
        <tissue evidence="3">Shoot and root</tissue>
    </source>
</reference>
<evidence type="ECO:0000313" key="3">
    <source>
        <dbReference type="EMBL" id="BAK01313.1"/>
    </source>
</evidence>